<dbReference type="PROSITE" id="PS50102">
    <property type="entry name" value="RRM"/>
    <property type="match status" value="2"/>
</dbReference>
<dbReference type="FunFam" id="3.30.70.330:FF:000244">
    <property type="entry name" value="serine/arginine-rich splicing factor SR34A-like"/>
    <property type="match status" value="1"/>
</dbReference>
<keyword evidence="4" id="KW-0507">mRNA processing</keyword>
<keyword evidence="3" id="KW-0597">Phosphoprotein</keyword>
<proteinExistence type="inferred from homology"/>
<dbReference type="SMART" id="SM00360">
    <property type="entry name" value="RRM"/>
    <property type="match status" value="2"/>
</dbReference>
<dbReference type="GO" id="GO:0016607">
    <property type="term" value="C:nuclear speck"/>
    <property type="evidence" value="ECO:0007669"/>
    <property type="project" value="UniProtKB-SubCell"/>
</dbReference>
<evidence type="ECO:0000256" key="6">
    <source>
        <dbReference type="ARBA" id="ARBA00022737"/>
    </source>
</evidence>
<dbReference type="InterPro" id="IPR035979">
    <property type="entry name" value="RBD_domain_sf"/>
</dbReference>
<dbReference type="PANTHER" id="PTHR23003">
    <property type="entry name" value="RNA RECOGNITION MOTIF RRM DOMAIN CONTAINING PROTEIN"/>
    <property type="match status" value="1"/>
</dbReference>
<dbReference type="Pfam" id="PF00076">
    <property type="entry name" value="RRM_1"/>
    <property type="match status" value="2"/>
</dbReference>
<keyword evidence="6" id="KW-0677">Repeat</keyword>
<dbReference type="InterPro" id="IPR000504">
    <property type="entry name" value="RRM_dom"/>
</dbReference>
<evidence type="ECO:0000256" key="1">
    <source>
        <dbReference type="ARBA" id="ARBA00004324"/>
    </source>
</evidence>
<dbReference type="GO" id="GO:0005681">
    <property type="term" value="C:spliceosomal complex"/>
    <property type="evidence" value="ECO:0007669"/>
    <property type="project" value="UniProtKB-KW"/>
</dbReference>
<feature type="non-terminal residue" evidence="14">
    <location>
        <position position="408"/>
    </location>
</feature>
<gene>
    <name evidence="14" type="ORF">RJ639_001769</name>
</gene>
<evidence type="ECO:0000256" key="9">
    <source>
        <dbReference type="ARBA" id="ARBA00023242"/>
    </source>
</evidence>
<dbReference type="GO" id="GO:0006397">
    <property type="term" value="P:mRNA processing"/>
    <property type="evidence" value="ECO:0007669"/>
    <property type="project" value="UniProtKB-KW"/>
</dbReference>
<dbReference type="InterPro" id="IPR050374">
    <property type="entry name" value="RRT5_SRSF_SR"/>
</dbReference>
<evidence type="ECO:0000256" key="11">
    <source>
        <dbReference type="PROSITE-ProRule" id="PRU00176"/>
    </source>
</evidence>
<comment type="subcellular location">
    <subcellularLocation>
        <location evidence="1">Nucleus speckle</location>
    </subcellularLocation>
    <subcellularLocation>
        <location evidence="2">Nucleus</location>
        <location evidence="2">Nucleoplasm</location>
    </subcellularLocation>
</comment>
<evidence type="ECO:0000256" key="7">
    <source>
        <dbReference type="ARBA" id="ARBA00022884"/>
    </source>
</evidence>
<evidence type="ECO:0000256" key="3">
    <source>
        <dbReference type="ARBA" id="ARBA00022553"/>
    </source>
</evidence>
<dbReference type="EMBL" id="JAVXUP010000024">
    <property type="protein sequence ID" value="KAK3042067.1"/>
    <property type="molecule type" value="Genomic_DNA"/>
</dbReference>
<evidence type="ECO:0000256" key="5">
    <source>
        <dbReference type="ARBA" id="ARBA00022728"/>
    </source>
</evidence>
<feature type="compositionally biased region" description="Gly residues" evidence="12">
    <location>
        <begin position="273"/>
        <end position="294"/>
    </location>
</feature>
<dbReference type="GO" id="GO:0005737">
    <property type="term" value="C:cytoplasm"/>
    <property type="evidence" value="ECO:0007669"/>
    <property type="project" value="TreeGrafter"/>
</dbReference>
<comment type="similarity">
    <text evidence="10">Belongs to the splicing factor SR family. SR subfamily.</text>
</comment>
<feature type="region of interest" description="Disordered" evidence="12">
    <location>
        <begin position="259"/>
        <end position="294"/>
    </location>
</feature>
<evidence type="ECO:0000259" key="13">
    <source>
        <dbReference type="PROSITE" id="PS50102"/>
    </source>
</evidence>
<accession>A0AA88X8Q6</accession>
<dbReference type="PANTHER" id="PTHR23003:SF62">
    <property type="entry name" value="SERINE_ARGININE (SR)-TYPE SHUTTLING MRNA BINDING PROTEIN NPL3"/>
    <property type="match status" value="1"/>
</dbReference>
<dbReference type="CDD" id="cd12599">
    <property type="entry name" value="RRM1_SF2_plant_like"/>
    <property type="match status" value="1"/>
</dbReference>
<evidence type="ECO:0000256" key="12">
    <source>
        <dbReference type="SAM" id="MobiDB-lite"/>
    </source>
</evidence>
<dbReference type="Gene3D" id="3.30.70.330">
    <property type="match status" value="2"/>
</dbReference>
<feature type="domain" description="RRM" evidence="13">
    <location>
        <begin position="304"/>
        <end position="382"/>
    </location>
</feature>
<organism evidence="14 15">
    <name type="scientific">Escallonia herrerae</name>
    <dbReference type="NCBI Taxonomy" id="1293975"/>
    <lineage>
        <taxon>Eukaryota</taxon>
        <taxon>Viridiplantae</taxon>
        <taxon>Streptophyta</taxon>
        <taxon>Embryophyta</taxon>
        <taxon>Tracheophyta</taxon>
        <taxon>Spermatophyta</taxon>
        <taxon>Magnoliopsida</taxon>
        <taxon>eudicotyledons</taxon>
        <taxon>Gunneridae</taxon>
        <taxon>Pentapetalae</taxon>
        <taxon>asterids</taxon>
        <taxon>campanulids</taxon>
        <taxon>Escalloniales</taxon>
        <taxon>Escalloniaceae</taxon>
        <taxon>Escallonia</taxon>
    </lineage>
</organism>
<reference evidence="14" key="1">
    <citation type="submission" date="2022-12" db="EMBL/GenBank/DDBJ databases">
        <title>Draft genome assemblies for two species of Escallonia (Escalloniales).</title>
        <authorList>
            <person name="Chanderbali A."/>
            <person name="Dervinis C."/>
            <person name="Anghel I."/>
            <person name="Soltis D."/>
            <person name="Soltis P."/>
            <person name="Zapata F."/>
        </authorList>
    </citation>
    <scope>NUCLEOTIDE SEQUENCE</scope>
    <source>
        <strain evidence="14">UCBG64.0493</strain>
        <tissue evidence="14">Leaf</tissue>
    </source>
</reference>
<feature type="domain" description="RRM" evidence="13">
    <location>
        <begin position="185"/>
        <end position="260"/>
    </location>
</feature>
<dbReference type="GO" id="GO:0008380">
    <property type="term" value="P:RNA splicing"/>
    <property type="evidence" value="ECO:0007669"/>
    <property type="project" value="UniProtKB-KW"/>
</dbReference>
<protein>
    <recommendedName>
        <fullName evidence="13">RRM domain-containing protein</fullName>
    </recommendedName>
</protein>
<dbReference type="Proteomes" id="UP001188597">
    <property type="component" value="Unassembled WGS sequence"/>
</dbReference>
<keyword evidence="7 11" id="KW-0694">RNA-binding</keyword>
<dbReference type="InterPro" id="IPR012677">
    <property type="entry name" value="Nucleotide-bd_a/b_plait_sf"/>
</dbReference>
<evidence type="ECO:0000256" key="8">
    <source>
        <dbReference type="ARBA" id="ARBA00023187"/>
    </source>
</evidence>
<keyword evidence="9" id="KW-0539">Nucleus</keyword>
<dbReference type="AlphaFoldDB" id="A0AA88X8Q6"/>
<evidence type="ECO:0000313" key="15">
    <source>
        <dbReference type="Proteomes" id="UP001188597"/>
    </source>
</evidence>
<evidence type="ECO:0000256" key="4">
    <source>
        <dbReference type="ARBA" id="ARBA00022664"/>
    </source>
</evidence>
<dbReference type="FunFam" id="3.30.70.330:FF:000062">
    <property type="entry name" value="serine/arginine-rich splicing factor SR34A-like"/>
    <property type="match status" value="1"/>
</dbReference>
<sequence length="408" mass="45619">KVDVLESVIHNKMDFEHSRTCLSDSVTSTERRADLLSGSLLPICLSRDVRPCVRSPTGLAPNGGCLLAVCTSDGRIKIYRFPFREFSPEWVVDISESLYTYLANNSLWEIDVPSSELSDGQEVQLGTESACNEDLPVSVLRKEPKRRRNALAIILTKMAGGDGDQVLVGPSDGVRILRMSTRFSRTIYVGNLPLDIKEIEVEDLFYKYGRIIDIELKIPPRPPCYCFVEFESARDAEDAIRGRDGYNFDGCRLRVELAHGGRGQPSSSDRRGSYGGGSGGSYGGSGGGGGGGGGRFGISRHSDYRVIVRGLPHSASWQDLKDHMRKAGDVSFAEICHDRDGTFGLVDYNNYEDMKYAIRKLDDTEFKNPWTRSFIRVEQYESSPSRSRSRSRSLRRNRRYVPHCTLLF</sequence>
<evidence type="ECO:0000256" key="2">
    <source>
        <dbReference type="ARBA" id="ARBA00004642"/>
    </source>
</evidence>
<evidence type="ECO:0000313" key="14">
    <source>
        <dbReference type="EMBL" id="KAK3042067.1"/>
    </source>
</evidence>
<dbReference type="SUPFAM" id="SSF54928">
    <property type="entry name" value="RNA-binding domain, RBD"/>
    <property type="match status" value="1"/>
</dbReference>
<dbReference type="GO" id="GO:0003729">
    <property type="term" value="F:mRNA binding"/>
    <property type="evidence" value="ECO:0007669"/>
    <property type="project" value="TreeGrafter"/>
</dbReference>
<comment type="caution">
    <text evidence="14">The sequence shown here is derived from an EMBL/GenBank/DDBJ whole genome shotgun (WGS) entry which is preliminary data.</text>
</comment>
<name>A0AA88X8Q6_9ASTE</name>
<keyword evidence="15" id="KW-1185">Reference proteome</keyword>
<keyword evidence="8" id="KW-0508">mRNA splicing</keyword>
<evidence type="ECO:0000256" key="10">
    <source>
        <dbReference type="ARBA" id="ARBA00061121"/>
    </source>
</evidence>
<keyword evidence="5" id="KW-0747">Spliceosome</keyword>